<feature type="transmembrane region" description="Helical" evidence="7">
    <location>
        <begin position="94"/>
        <end position="112"/>
    </location>
</feature>
<evidence type="ECO:0000256" key="1">
    <source>
        <dbReference type="ARBA" id="ARBA00004651"/>
    </source>
</evidence>
<feature type="domain" description="Acyltransferase 3" evidence="8">
    <location>
        <begin position="55"/>
        <end position="352"/>
    </location>
</feature>
<feature type="transmembrane region" description="Helical" evidence="7">
    <location>
        <begin position="221"/>
        <end position="242"/>
    </location>
</feature>
<reference evidence="9 10" key="1">
    <citation type="submission" date="2017-11" db="EMBL/GenBank/DDBJ databases">
        <title>Sphingomonas oleivorans sp. nov., isolated from oil-contaminated soil.</title>
        <authorList>
            <person name="Wang L."/>
            <person name="Chen L."/>
        </authorList>
    </citation>
    <scope>NUCLEOTIDE SEQUENCE [LARGE SCALE GENOMIC DNA]</scope>
    <source>
        <strain evidence="9 10">K101</strain>
    </source>
</reference>
<keyword evidence="4 7" id="KW-0812">Transmembrane</keyword>
<feature type="transmembrane region" description="Helical" evidence="7">
    <location>
        <begin position="171"/>
        <end position="192"/>
    </location>
</feature>
<dbReference type="EMBL" id="PHHF01000076">
    <property type="protein sequence ID" value="PTD17027.1"/>
    <property type="molecule type" value="Genomic_DNA"/>
</dbReference>
<dbReference type="AlphaFoldDB" id="A0A2T4HMN5"/>
<sequence>MPIPPDMMPIRIGWPSLWLICLIAFAPAGEGDWTRALSESGDAMIAAGSLSDRERINSVRGLACLLLVAFHSVTSATEAMGHGDRTLSLIAEQAFLSIRMPLFSMIAGCIYAMHPVAPGGYARFVRKKGWRILVPCIFTTIILILAKNMLGRRAPCDTDCMLGHLVLPYEHLWFLPAIFCVFVAAAALDVLFPQQRRRATLIALAAACLLFFSPLRQIQAYAIGNAFYLAPFFFGGAAIYLFRDEITPRMARGWPWLLAATIIVYAINFTLMARGMSSGRDSLAALALGLLACGGLLIFFPRIGLLARIGVYSFTIYLYHFVFLSLANRIGFDLFSVTAIGIVLGLAGPILVEVAMMRFAPALGFLIGQPRRRPRSEPSLALSGGG</sequence>
<comment type="subcellular location">
    <subcellularLocation>
        <location evidence="1">Cell membrane</location>
        <topology evidence="1">Multi-pass membrane protein</topology>
    </subcellularLocation>
</comment>
<dbReference type="GO" id="GO:0005886">
    <property type="term" value="C:plasma membrane"/>
    <property type="evidence" value="ECO:0007669"/>
    <property type="project" value="UniProtKB-SubCell"/>
</dbReference>
<feature type="transmembrane region" description="Helical" evidence="7">
    <location>
        <begin position="254"/>
        <end position="276"/>
    </location>
</feature>
<proteinExistence type="inferred from homology"/>
<gene>
    <name evidence="9" type="ORF">CV103_18535</name>
</gene>
<dbReference type="PANTHER" id="PTHR40074">
    <property type="entry name" value="O-ACETYLTRANSFERASE WECH"/>
    <property type="match status" value="1"/>
</dbReference>
<keyword evidence="6 7" id="KW-0472">Membrane</keyword>
<evidence type="ECO:0000256" key="6">
    <source>
        <dbReference type="ARBA" id="ARBA00023136"/>
    </source>
</evidence>
<dbReference type="InterPro" id="IPR002656">
    <property type="entry name" value="Acyl_transf_3_dom"/>
</dbReference>
<comment type="caution">
    <text evidence="9">The sequence shown here is derived from an EMBL/GenBank/DDBJ whole genome shotgun (WGS) entry which is preliminary data.</text>
</comment>
<feature type="transmembrane region" description="Helical" evidence="7">
    <location>
        <begin position="199"/>
        <end position="215"/>
    </location>
</feature>
<evidence type="ECO:0000256" key="5">
    <source>
        <dbReference type="ARBA" id="ARBA00022989"/>
    </source>
</evidence>
<feature type="transmembrane region" description="Helical" evidence="7">
    <location>
        <begin position="339"/>
        <end position="367"/>
    </location>
</feature>
<feature type="transmembrane region" description="Helical" evidence="7">
    <location>
        <begin position="282"/>
        <end position="300"/>
    </location>
</feature>
<evidence type="ECO:0000259" key="8">
    <source>
        <dbReference type="Pfam" id="PF01757"/>
    </source>
</evidence>
<dbReference type="PANTHER" id="PTHR40074:SF2">
    <property type="entry name" value="O-ACETYLTRANSFERASE WECH"/>
    <property type="match status" value="1"/>
</dbReference>
<evidence type="ECO:0000256" key="4">
    <source>
        <dbReference type="ARBA" id="ARBA00022692"/>
    </source>
</evidence>
<dbReference type="Proteomes" id="UP000241206">
    <property type="component" value="Unassembled WGS sequence"/>
</dbReference>
<comment type="similarity">
    <text evidence="2">Belongs to the acyltransferase 3 family.</text>
</comment>
<feature type="transmembrane region" description="Helical" evidence="7">
    <location>
        <begin position="132"/>
        <end position="151"/>
    </location>
</feature>
<dbReference type="GO" id="GO:0009246">
    <property type="term" value="P:enterobacterial common antigen biosynthetic process"/>
    <property type="evidence" value="ECO:0007669"/>
    <property type="project" value="TreeGrafter"/>
</dbReference>
<name>A0A2T4HMN5_9SPHN</name>
<keyword evidence="3" id="KW-1003">Cell membrane</keyword>
<protein>
    <recommendedName>
        <fullName evidence="8">Acyltransferase 3 domain-containing protein</fullName>
    </recommendedName>
</protein>
<evidence type="ECO:0000313" key="10">
    <source>
        <dbReference type="Proteomes" id="UP000241206"/>
    </source>
</evidence>
<dbReference type="GO" id="GO:0016413">
    <property type="term" value="F:O-acetyltransferase activity"/>
    <property type="evidence" value="ECO:0007669"/>
    <property type="project" value="TreeGrafter"/>
</dbReference>
<evidence type="ECO:0000256" key="7">
    <source>
        <dbReference type="SAM" id="Phobius"/>
    </source>
</evidence>
<accession>A0A2T4HMN5</accession>
<keyword evidence="10" id="KW-1185">Reference proteome</keyword>
<evidence type="ECO:0000313" key="9">
    <source>
        <dbReference type="EMBL" id="PTD17027.1"/>
    </source>
</evidence>
<feature type="transmembrane region" description="Helical" evidence="7">
    <location>
        <begin position="309"/>
        <end position="327"/>
    </location>
</feature>
<organism evidence="9 10">
    <name type="scientific">Edaphosphingomonas fennica</name>
    <dbReference type="NCBI Taxonomy" id="114404"/>
    <lineage>
        <taxon>Bacteria</taxon>
        <taxon>Pseudomonadati</taxon>
        <taxon>Pseudomonadota</taxon>
        <taxon>Alphaproteobacteria</taxon>
        <taxon>Sphingomonadales</taxon>
        <taxon>Rhizorhabdaceae</taxon>
        <taxon>Edaphosphingomonas</taxon>
    </lineage>
</organism>
<evidence type="ECO:0000256" key="2">
    <source>
        <dbReference type="ARBA" id="ARBA00007400"/>
    </source>
</evidence>
<dbReference type="Pfam" id="PF01757">
    <property type="entry name" value="Acyl_transf_3"/>
    <property type="match status" value="1"/>
</dbReference>
<keyword evidence="5 7" id="KW-1133">Transmembrane helix</keyword>
<evidence type="ECO:0000256" key="3">
    <source>
        <dbReference type="ARBA" id="ARBA00022475"/>
    </source>
</evidence>